<evidence type="ECO:0000313" key="1">
    <source>
        <dbReference type="EMBL" id="POM76400.1"/>
    </source>
</evidence>
<comment type="caution">
    <text evidence="1">The sequence shown here is derived from an EMBL/GenBank/DDBJ whole genome shotgun (WGS) entry which is preliminary data.</text>
</comment>
<name>A0A2P4YEZ9_9STRA</name>
<dbReference type="Proteomes" id="UP000237271">
    <property type="component" value="Unassembled WGS sequence"/>
</dbReference>
<dbReference type="AlphaFoldDB" id="A0A2P4YEZ9"/>
<accession>A0A2P4YEZ9</accession>
<gene>
    <name evidence="1" type="ORF">PHPALM_6359</name>
</gene>
<organism evidence="1 2">
    <name type="scientific">Phytophthora palmivora</name>
    <dbReference type="NCBI Taxonomy" id="4796"/>
    <lineage>
        <taxon>Eukaryota</taxon>
        <taxon>Sar</taxon>
        <taxon>Stramenopiles</taxon>
        <taxon>Oomycota</taxon>
        <taxon>Peronosporomycetes</taxon>
        <taxon>Peronosporales</taxon>
        <taxon>Peronosporaceae</taxon>
        <taxon>Phytophthora</taxon>
    </lineage>
</organism>
<protein>
    <submittedName>
        <fullName evidence="1">Uncharacterized protein</fullName>
    </submittedName>
</protein>
<keyword evidence="2" id="KW-1185">Reference proteome</keyword>
<sequence>MNRTHDKTKTRGKLRRDYELDKTRKEHNRYYRSRRDIMAGSAADWRGIVQEEEQMLQIKAQTPGERQSAAGSMNVR</sequence>
<proteinExistence type="predicted"/>
<evidence type="ECO:0000313" key="2">
    <source>
        <dbReference type="Proteomes" id="UP000237271"/>
    </source>
</evidence>
<dbReference type="EMBL" id="NCKW01003450">
    <property type="protein sequence ID" value="POM76400.1"/>
    <property type="molecule type" value="Genomic_DNA"/>
</dbReference>
<reference evidence="1 2" key="1">
    <citation type="journal article" date="2017" name="Genome Biol. Evol.">
        <title>Phytophthora megakarya and P. palmivora, closely related causal agents of cacao black pod rot, underwent increases in genome sizes and gene numbers by different mechanisms.</title>
        <authorList>
            <person name="Ali S.S."/>
            <person name="Shao J."/>
            <person name="Lary D.J."/>
            <person name="Kronmiller B."/>
            <person name="Shen D."/>
            <person name="Strem M.D."/>
            <person name="Amoako-Attah I."/>
            <person name="Akrofi A.Y."/>
            <person name="Begoude B.A."/>
            <person name="Ten Hoopen G.M."/>
            <person name="Coulibaly K."/>
            <person name="Kebe B.I."/>
            <person name="Melnick R.L."/>
            <person name="Guiltinan M.J."/>
            <person name="Tyler B.M."/>
            <person name="Meinhardt L.W."/>
            <person name="Bailey B.A."/>
        </authorList>
    </citation>
    <scope>NUCLEOTIDE SEQUENCE [LARGE SCALE GENOMIC DNA]</scope>
    <source>
        <strain evidence="2">sbr112.9</strain>
    </source>
</reference>